<dbReference type="Proteomes" id="UP000006565">
    <property type="component" value="Chromosome"/>
</dbReference>
<evidence type="ECO:0000313" key="2">
    <source>
        <dbReference type="Proteomes" id="UP000006565"/>
    </source>
</evidence>
<dbReference type="AlphaFoldDB" id="E1RE37"/>
<name>E1RE37_METP4</name>
<dbReference type="RefSeq" id="WP_013328107.1">
    <property type="nucleotide sequence ID" value="NC_014507.1"/>
</dbReference>
<dbReference type="OrthoDB" id="376302at2157"/>
<accession>E1RE37</accession>
<organism evidence="1 2">
    <name type="scientific">Methanolacinia petrolearia (strain DSM 11571 / OCM 486 / SEBR 4847)</name>
    <name type="common">Methanoplanus petrolearius</name>
    <dbReference type="NCBI Taxonomy" id="679926"/>
    <lineage>
        <taxon>Archaea</taxon>
        <taxon>Methanobacteriati</taxon>
        <taxon>Methanobacteriota</taxon>
        <taxon>Stenosarchaea group</taxon>
        <taxon>Methanomicrobia</taxon>
        <taxon>Methanomicrobiales</taxon>
        <taxon>Methanomicrobiaceae</taxon>
        <taxon>Methanolacinia</taxon>
    </lineage>
</organism>
<protein>
    <submittedName>
        <fullName evidence="1">Uncharacterized protein</fullName>
    </submittedName>
</protein>
<proteinExistence type="predicted"/>
<dbReference type="GeneID" id="9742590"/>
<evidence type="ECO:0000313" key="1">
    <source>
        <dbReference type="EMBL" id="ADN34928.1"/>
    </source>
</evidence>
<dbReference type="KEGG" id="mpi:Mpet_0150"/>
<gene>
    <name evidence="1" type="ordered locus">Mpet_0150</name>
</gene>
<reference evidence="1 2" key="1">
    <citation type="journal article" date="2010" name="Stand. Genomic Sci.">
        <title>Complete genome sequence of Methanoplanus petrolearius type strain (SEBR 4847).</title>
        <authorList>
            <person name="Brambilla E."/>
            <person name="Djao O.D."/>
            <person name="Daligault H."/>
            <person name="Lapidus A."/>
            <person name="Lucas S."/>
            <person name="Hammon N."/>
            <person name="Nolan M."/>
            <person name="Tice H."/>
            <person name="Cheng J.F."/>
            <person name="Han C."/>
            <person name="Tapia R."/>
            <person name="Goodwin L."/>
            <person name="Pitluck S."/>
            <person name="Liolios K."/>
            <person name="Ivanova N."/>
            <person name="Mavromatis K."/>
            <person name="Mikhailova N."/>
            <person name="Pati A."/>
            <person name="Chen A."/>
            <person name="Palaniappan K."/>
            <person name="Land M."/>
            <person name="Hauser L."/>
            <person name="Chang Y.J."/>
            <person name="Jeffries C.D."/>
            <person name="Rohde M."/>
            <person name="Spring S."/>
            <person name="Sikorski J."/>
            <person name="Goker M."/>
            <person name="Woyke T."/>
            <person name="Bristow J."/>
            <person name="Eisen J.A."/>
            <person name="Markowitz V."/>
            <person name="Hugenholtz P."/>
            <person name="Kyrpides N.C."/>
            <person name="Klenk H.P."/>
        </authorList>
    </citation>
    <scope>NUCLEOTIDE SEQUENCE [LARGE SCALE GENOMIC DNA]</scope>
    <source>
        <strain evidence="2">DSM 11571 / OCM 486 / SEBR 4847</strain>
    </source>
</reference>
<sequence length="87" mass="9497">MEGDVFSGKNSVVLEIDGKKIAIEGLDSLFYSIYRGGVSSDELLLERVKEELEKTGSVPADLLDDAAARLITIYRENMERAGGINFG</sequence>
<keyword evidence="2" id="KW-1185">Reference proteome</keyword>
<dbReference type="HOGENOM" id="CLU_2476053_0_0_2"/>
<dbReference type="STRING" id="679926.Mpet_0150"/>
<dbReference type="EMBL" id="CP002117">
    <property type="protein sequence ID" value="ADN34928.1"/>
    <property type="molecule type" value="Genomic_DNA"/>
</dbReference>